<keyword evidence="1" id="KW-1133">Transmembrane helix</keyword>
<dbReference type="RefSeq" id="WP_275311585.1">
    <property type="nucleotide sequence ID" value="NZ_CP095749.1"/>
</dbReference>
<evidence type="ECO:0000313" key="3">
    <source>
        <dbReference type="Proteomes" id="UP001218629"/>
    </source>
</evidence>
<sequence>MLGRTVTWAFHVAGASPYLTAWVAVLVLVGVFSVAFVAVTAGPGRTRRPALIALALVAGVVLLAAWAWR</sequence>
<feature type="transmembrane region" description="Helical" evidence="1">
    <location>
        <begin position="51"/>
        <end position="68"/>
    </location>
</feature>
<keyword evidence="1" id="KW-0812">Transmembrane</keyword>
<feature type="transmembrane region" description="Helical" evidence="1">
    <location>
        <begin position="20"/>
        <end position="39"/>
    </location>
</feature>
<name>A0ABY8ANG5_9ACTN</name>
<keyword evidence="1" id="KW-0472">Membrane</keyword>
<gene>
    <name evidence="2" type="ORF">MOV08_43060</name>
</gene>
<dbReference type="Proteomes" id="UP001218629">
    <property type="component" value="Chromosome"/>
</dbReference>
<dbReference type="EMBL" id="CP095749">
    <property type="protein sequence ID" value="WEB45405.1"/>
    <property type="molecule type" value="Genomic_DNA"/>
</dbReference>
<reference evidence="2 3" key="1">
    <citation type="submission" date="2022-03" db="EMBL/GenBank/DDBJ databases">
        <title>Streptomyces yunnanensis P86,complete genome.</title>
        <authorList>
            <person name="Chen S."/>
            <person name="Zhang Q."/>
        </authorList>
    </citation>
    <scope>NUCLEOTIDE SEQUENCE [LARGE SCALE GENOMIC DNA]</scope>
    <source>
        <strain evidence="2 3">P86</strain>
    </source>
</reference>
<evidence type="ECO:0000256" key="1">
    <source>
        <dbReference type="SAM" id="Phobius"/>
    </source>
</evidence>
<accession>A0ABY8ANG5</accession>
<evidence type="ECO:0000313" key="2">
    <source>
        <dbReference type="EMBL" id="WEB45405.1"/>
    </source>
</evidence>
<keyword evidence="3" id="KW-1185">Reference proteome</keyword>
<organism evidence="2 3">
    <name type="scientific">Streptomyces yunnanensis</name>
    <dbReference type="NCBI Taxonomy" id="156453"/>
    <lineage>
        <taxon>Bacteria</taxon>
        <taxon>Bacillati</taxon>
        <taxon>Actinomycetota</taxon>
        <taxon>Actinomycetes</taxon>
        <taxon>Kitasatosporales</taxon>
        <taxon>Streptomycetaceae</taxon>
        <taxon>Streptomyces</taxon>
    </lineage>
</organism>
<proteinExistence type="predicted"/>
<protein>
    <submittedName>
        <fullName evidence="2">Uncharacterized protein</fullName>
    </submittedName>
</protein>